<dbReference type="Pfam" id="PF19912">
    <property type="entry name" value="DUF6385"/>
    <property type="match status" value="1"/>
</dbReference>
<sequence>MPEPEIDRCHSESFLVKKLLARLTAQTIVETPLDLALEQLKDWHVTPLEIAAIPHGGYLTMEGSVRLEVECLEPAGVIIHRWRDLPFSLLVPAKECCCEAQLRVDCKPPAVNYRADGSALRLAITLHFEIQILKEACVTNSELYPRRGVEISGHRDWTQNATVTSADSLQTVLTESMADYFQMSYCVMNRHPVNSALIGLEISPDGREWLADSLELPLGPGRKNILVPEHFLRFIRLTYRSAEPGRPVVLDVWFQAQA</sequence>
<dbReference type="InterPro" id="IPR045965">
    <property type="entry name" value="DUF6385"/>
</dbReference>
<evidence type="ECO:0000313" key="2">
    <source>
        <dbReference type="EMBL" id="TCL69950.1"/>
    </source>
</evidence>
<dbReference type="Proteomes" id="UP000295008">
    <property type="component" value="Unassembled WGS sequence"/>
</dbReference>
<name>A0A4R1RV22_HYDET</name>
<dbReference type="EMBL" id="SLUN01000011">
    <property type="protein sequence ID" value="TCL69950.1"/>
    <property type="molecule type" value="Genomic_DNA"/>
</dbReference>
<comment type="caution">
    <text evidence="2">The sequence shown here is derived from an EMBL/GenBank/DDBJ whole genome shotgun (WGS) entry which is preliminary data.</text>
</comment>
<reference evidence="2 3" key="1">
    <citation type="submission" date="2019-03" db="EMBL/GenBank/DDBJ databases">
        <title>Genomic Encyclopedia of Type Strains, Phase IV (KMG-IV): sequencing the most valuable type-strain genomes for metagenomic binning, comparative biology and taxonomic classification.</title>
        <authorList>
            <person name="Goeker M."/>
        </authorList>
    </citation>
    <scope>NUCLEOTIDE SEQUENCE [LARGE SCALE GENOMIC DNA]</scope>
    <source>
        <strain evidence="2 3">LX-B</strain>
    </source>
</reference>
<keyword evidence="3" id="KW-1185">Reference proteome</keyword>
<protein>
    <recommendedName>
        <fullName evidence="1">DUF6385 domain-containing protein</fullName>
    </recommendedName>
</protein>
<feature type="domain" description="DUF6385" evidence="1">
    <location>
        <begin position="180"/>
        <end position="258"/>
    </location>
</feature>
<evidence type="ECO:0000313" key="3">
    <source>
        <dbReference type="Proteomes" id="UP000295008"/>
    </source>
</evidence>
<dbReference type="AlphaFoldDB" id="A0A4R1RV22"/>
<proteinExistence type="predicted"/>
<evidence type="ECO:0000259" key="1">
    <source>
        <dbReference type="Pfam" id="PF19912"/>
    </source>
</evidence>
<accession>A0A4R1RV22</accession>
<organism evidence="2 3">
    <name type="scientific">Hydrogenispora ethanolica</name>
    <dbReference type="NCBI Taxonomy" id="1082276"/>
    <lineage>
        <taxon>Bacteria</taxon>
        <taxon>Bacillati</taxon>
        <taxon>Bacillota</taxon>
        <taxon>Hydrogenispora</taxon>
    </lineage>
</organism>
<gene>
    <name evidence="2" type="ORF">EDC14_101172</name>
</gene>